<evidence type="ECO:0000313" key="1">
    <source>
        <dbReference type="EMBL" id="MRU14903.1"/>
    </source>
</evidence>
<dbReference type="RefSeq" id="WP_154149746.1">
    <property type="nucleotide sequence ID" value="NZ_SZWE01000001.1"/>
</dbReference>
<evidence type="ECO:0008006" key="3">
    <source>
        <dbReference type="Google" id="ProtNLM"/>
    </source>
</evidence>
<name>A0A844CZ46_9RHOB</name>
<dbReference type="OrthoDB" id="8724542at2"/>
<keyword evidence="2" id="KW-1185">Reference proteome</keyword>
<accession>A0A844CZ46</accession>
<gene>
    <name evidence="1" type="ORF">FDP25_05600</name>
</gene>
<dbReference type="AlphaFoldDB" id="A0A844CZ46"/>
<proteinExistence type="predicted"/>
<sequence length="64" mass="6618">MRQLVFLGLGALMLAACQADGETSPDTAESCGADALQHLIGEPRGAFESQDIDTPARILPPGPP</sequence>
<protein>
    <recommendedName>
        <fullName evidence="3">Lipoprotein</fullName>
    </recommendedName>
</protein>
<evidence type="ECO:0000313" key="2">
    <source>
        <dbReference type="Proteomes" id="UP000564704"/>
    </source>
</evidence>
<organism evidence="1 2">
    <name type="scientific">Roseovarius bejariae</name>
    <dbReference type="NCBI Taxonomy" id="2576383"/>
    <lineage>
        <taxon>Bacteria</taxon>
        <taxon>Pseudomonadati</taxon>
        <taxon>Pseudomonadota</taxon>
        <taxon>Alphaproteobacteria</taxon>
        <taxon>Rhodobacterales</taxon>
        <taxon>Roseobacteraceae</taxon>
        <taxon>Roseovarius</taxon>
    </lineage>
</organism>
<reference evidence="1 2" key="1">
    <citation type="submission" date="2019-05" db="EMBL/GenBank/DDBJ databases">
        <title>Roseovarius bejariae sp. nov., a moderately halophylic bacterium isolated from a saline soil in Rambla Salada (Murcia).</title>
        <authorList>
            <person name="Castro D.J."/>
            <person name="Gomez-Altuve A."/>
            <person name="Reina J.C."/>
            <person name="Rodriguez M."/>
            <person name="Sampedro I."/>
            <person name="Llamas I."/>
            <person name="Martinez-Checa F."/>
        </authorList>
    </citation>
    <scope>NUCLEOTIDE SEQUENCE [LARGE SCALE GENOMIC DNA]</scope>
    <source>
        <strain evidence="1 2">A21</strain>
    </source>
</reference>
<dbReference type="PROSITE" id="PS51257">
    <property type="entry name" value="PROKAR_LIPOPROTEIN"/>
    <property type="match status" value="1"/>
</dbReference>
<comment type="caution">
    <text evidence="1">The sequence shown here is derived from an EMBL/GenBank/DDBJ whole genome shotgun (WGS) entry which is preliminary data.</text>
</comment>
<dbReference type="Proteomes" id="UP000564704">
    <property type="component" value="Unassembled WGS sequence"/>
</dbReference>
<dbReference type="EMBL" id="SZWE01000001">
    <property type="protein sequence ID" value="MRU14903.1"/>
    <property type="molecule type" value="Genomic_DNA"/>
</dbReference>